<name>A0A165CGH9_9APHY</name>
<evidence type="ECO:0000313" key="2">
    <source>
        <dbReference type="EMBL" id="KZT02766.1"/>
    </source>
</evidence>
<reference evidence="2 3" key="1">
    <citation type="journal article" date="2016" name="Mol. Biol. Evol.">
        <title>Comparative Genomics of Early-Diverging Mushroom-Forming Fungi Provides Insights into the Origins of Lignocellulose Decay Capabilities.</title>
        <authorList>
            <person name="Nagy L.G."/>
            <person name="Riley R."/>
            <person name="Tritt A."/>
            <person name="Adam C."/>
            <person name="Daum C."/>
            <person name="Floudas D."/>
            <person name="Sun H."/>
            <person name="Yadav J.S."/>
            <person name="Pangilinan J."/>
            <person name="Larsson K.H."/>
            <person name="Matsuura K."/>
            <person name="Barry K."/>
            <person name="Labutti K."/>
            <person name="Kuo R."/>
            <person name="Ohm R.A."/>
            <person name="Bhattacharya S.S."/>
            <person name="Shirouzu T."/>
            <person name="Yoshinaga Y."/>
            <person name="Martin F.M."/>
            <person name="Grigoriev I.V."/>
            <person name="Hibbett D.S."/>
        </authorList>
    </citation>
    <scope>NUCLEOTIDE SEQUENCE [LARGE SCALE GENOMIC DNA]</scope>
    <source>
        <strain evidence="2 3">93-53</strain>
    </source>
</reference>
<dbReference type="STRING" id="1314785.A0A165CGH9"/>
<dbReference type="Proteomes" id="UP000076871">
    <property type="component" value="Unassembled WGS sequence"/>
</dbReference>
<protein>
    <recommendedName>
        <fullName evidence="1">DUF6589 domain-containing protein</fullName>
    </recommendedName>
</protein>
<dbReference type="EMBL" id="KV427649">
    <property type="protein sequence ID" value="KZT02766.1"/>
    <property type="molecule type" value="Genomic_DNA"/>
</dbReference>
<keyword evidence="3" id="KW-1185">Reference proteome</keyword>
<evidence type="ECO:0000259" key="1">
    <source>
        <dbReference type="Pfam" id="PF20231"/>
    </source>
</evidence>
<dbReference type="InParanoid" id="A0A165CGH9"/>
<dbReference type="OrthoDB" id="4743193at2759"/>
<sequence>MVDLSTCERVQSILKVRSIEETPWKCYQFVVFVPGLFHLKMACADAIYKALIHPPLSRLDENSMMHFVGIMHPKETGKIRSNPKFHQMHEVIGHTGIALRLDAWCVEVARRHNMSSLEDYAKSEPSMDALCRMADTLAQEYVHGEGMGVFDARRKAQSARDQQHENVLLMHQYLLLYEEITYAMNAGDIGRVEAILPSWITIFKATGKHKYANQMQKFLAELHFVYPSDLRHAIRMNILINPTGKVFAFRGVDWVVELNNLFTKDKYGGSGPNYTKDHVISESPNIMVYRSCASNAECNYHLNGLTSAHGKKNITKTFDSILTYMWEHGPNEHKAGCKASYTLRDMIDKGMEALLSTSIEEETAVEGINEENTMD</sequence>
<organism evidence="2 3">
    <name type="scientific">Laetiporus sulphureus 93-53</name>
    <dbReference type="NCBI Taxonomy" id="1314785"/>
    <lineage>
        <taxon>Eukaryota</taxon>
        <taxon>Fungi</taxon>
        <taxon>Dikarya</taxon>
        <taxon>Basidiomycota</taxon>
        <taxon>Agaricomycotina</taxon>
        <taxon>Agaricomycetes</taxon>
        <taxon>Polyporales</taxon>
        <taxon>Laetiporus</taxon>
    </lineage>
</organism>
<evidence type="ECO:0000313" key="3">
    <source>
        <dbReference type="Proteomes" id="UP000076871"/>
    </source>
</evidence>
<dbReference type="AlphaFoldDB" id="A0A165CGH9"/>
<gene>
    <name evidence="2" type="ORF">LAESUDRAFT_738485</name>
</gene>
<proteinExistence type="predicted"/>
<dbReference type="Pfam" id="PF20231">
    <property type="entry name" value="DUF6589"/>
    <property type="match status" value="1"/>
</dbReference>
<dbReference type="RefSeq" id="XP_040760506.1">
    <property type="nucleotide sequence ID" value="XM_040910901.1"/>
</dbReference>
<accession>A0A165CGH9</accession>
<feature type="domain" description="DUF6589" evidence="1">
    <location>
        <begin position="3"/>
        <end position="309"/>
    </location>
</feature>
<dbReference type="GeneID" id="63827930"/>
<dbReference type="InterPro" id="IPR046496">
    <property type="entry name" value="DUF6589"/>
</dbReference>